<name>A0AAQ3S2Y8_VIGMU</name>
<protein>
    <submittedName>
        <fullName evidence="2">Uncharacterized protein</fullName>
    </submittedName>
</protein>
<evidence type="ECO:0000313" key="3">
    <source>
        <dbReference type="Proteomes" id="UP001374535"/>
    </source>
</evidence>
<sequence length="408" mass="47851">MVKGNSTTKDKEKHVPSIKKQQQDASRREVAALKRMQDLMRQFGTILRQATTFHLSMFTGAKWRWLKMCRRRRKLHCRDDLFELWLFVKGKPSEERIQREGESLAYKQGRKEKKKVKTGLGIVKDGLQEIKETKDLFLDGGDNSIKQEKQREEDAFDNNELNNGEKESVCPQVKRMELPTLEGNDPQGQISRTTNVLEVQKIKGSTRVHPILSSMEEDAVQGIKIWQQKIKKREFRECRRAEGRTVQDLKKSKKLSRGGENSIIIEEKMEGSNEEGEEMLRPWTTRVELSAFERKDPLGWVSRVEKYFWVQVITSREKLGLASIGMEENAMINFEGGDRRHMILGKGMKHSNILIFQEYNLEDKVFPTKESIVRHLNNEEEWNRYYRRNDKIWKTNESLGEEDDNFVV</sequence>
<feature type="region of interest" description="Disordered" evidence="1">
    <location>
        <begin position="151"/>
        <end position="171"/>
    </location>
</feature>
<proteinExistence type="predicted"/>
<keyword evidence="3" id="KW-1185">Reference proteome</keyword>
<dbReference type="AlphaFoldDB" id="A0AAQ3S2Y8"/>
<evidence type="ECO:0000256" key="1">
    <source>
        <dbReference type="SAM" id="MobiDB-lite"/>
    </source>
</evidence>
<dbReference type="EMBL" id="CP144697">
    <property type="protein sequence ID" value="WVZ13774.1"/>
    <property type="molecule type" value="Genomic_DNA"/>
</dbReference>
<reference evidence="2 3" key="1">
    <citation type="journal article" date="2023" name="Life. Sci Alliance">
        <title>Evolutionary insights into 3D genome organization and epigenetic landscape of Vigna mungo.</title>
        <authorList>
            <person name="Junaid A."/>
            <person name="Singh B."/>
            <person name="Bhatia S."/>
        </authorList>
    </citation>
    <scope>NUCLEOTIDE SEQUENCE [LARGE SCALE GENOMIC DNA]</scope>
    <source>
        <strain evidence="2">Urdbean</strain>
    </source>
</reference>
<accession>A0AAQ3S2Y8</accession>
<dbReference type="Proteomes" id="UP001374535">
    <property type="component" value="Chromosome 4"/>
</dbReference>
<gene>
    <name evidence="2" type="ORF">V8G54_011340</name>
</gene>
<feature type="region of interest" description="Disordered" evidence="1">
    <location>
        <begin position="1"/>
        <end position="27"/>
    </location>
</feature>
<feature type="compositionally biased region" description="Basic and acidic residues" evidence="1">
    <location>
        <begin position="8"/>
        <end position="27"/>
    </location>
</feature>
<organism evidence="2 3">
    <name type="scientific">Vigna mungo</name>
    <name type="common">Black gram</name>
    <name type="synonym">Phaseolus mungo</name>
    <dbReference type="NCBI Taxonomy" id="3915"/>
    <lineage>
        <taxon>Eukaryota</taxon>
        <taxon>Viridiplantae</taxon>
        <taxon>Streptophyta</taxon>
        <taxon>Embryophyta</taxon>
        <taxon>Tracheophyta</taxon>
        <taxon>Spermatophyta</taxon>
        <taxon>Magnoliopsida</taxon>
        <taxon>eudicotyledons</taxon>
        <taxon>Gunneridae</taxon>
        <taxon>Pentapetalae</taxon>
        <taxon>rosids</taxon>
        <taxon>fabids</taxon>
        <taxon>Fabales</taxon>
        <taxon>Fabaceae</taxon>
        <taxon>Papilionoideae</taxon>
        <taxon>50 kb inversion clade</taxon>
        <taxon>NPAAA clade</taxon>
        <taxon>indigoferoid/millettioid clade</taxon>
        <taxon>Phaseoleae</taxon>
        <taxon>Vigna</taxon>
    </lineage>
</organism>
<evidence type="ECO:0000313" key="2">
    <source>
        <dbReference type="EMBL" id="WVZ13774.1"/>
    </source>
</evidence>